<keyword evidence="2" id="KW-0472">Membrane</keyword>
<gene>
    <name evidence="3" type="ORF">GRF29_213g553216</name>
</gene>
<evidence type="ECO:0000313" key="3">
    <source>
        <dbReference type="EMBL" id="KAK3200977.1"/>
    </source>
</evidence>
<keyword evidence="2" id="KW-1133">Transmembrane helix</keyword>
<comment type="caution">
    <text evidence="3">The sequence shown here is derived from an EMBL/GenBank/DDBJ whole genome shotgun (WGS) entry which is preliminary data.</text>
</comment>
<evidence type="ECO:0000256" key="2">
    <source>
        <dbReference type="SAM" id="Phobius"/>
    </source>
</evidence>
<evidence type="ECO:0000313" key="4">
    <source>
        <dbReference type="Proteomes" id="UP001280581"/>
    </source>
</evidence>
<proteinExistence type="predicted"/>
<sequence>MPIFSRSRTGLTAEENRQNRRSRVCIIAAAIFIIIGIVWIGVVFLVAFPTKAKHPYTLHARQYDGETPAFNMPIVQQLDQDADGMPDQPLVWSVENSLVDPFALGYASNMAHDGGDIRQEEYAALLRSGFPRGHGKAYHGVLDLKTTARSVSDEPVHDLGQTVDPPSLDTLSADGKPVPEGEKSGQGPYAEWLASYLPKLPGFSFEPSQGPDPPQTYAAWLASYLPTPPGFTFQSSNSPPTTGSSSKILPKEKRSNEPRVPHRPFAEAIRCTECDISPRRYCNDYWGQR</sequence>
<feature type="region of interest" description="Disordered" evidence="1">
    <location>
        <begin position="152"/>
        <end position="187"/>
    </location>
</feature>
<reference evidence="3 4" key="1">
    <citation type="submission" date="2021-02" db="EMBL/GenBank/DDBJ databases">
        <title>Genome assembly of Pseudopithomyces chartarum.</title>
        <authorList>
            <person name="Jauregui R."/>
            <person name="Singh J."/>
            <person name="Voisey C."/>
        </authorList>
    </citation>
    <scope>NUCLEOTIDE SEQUENCE [LARGE SCALE GENOMIC DNA]</scope>
    <source>
        <strain evidence="3 4">AGR01</strain>
    </source>
</reference>
<keyword evidence="4" id="KW-1185">Reference proteome</keyword>
<accession>A0AAN6RC20</accession>
<feature type="compositionally biased region" description="Low complexity" evidence="1">
    <location>
        <begin position="235"/>
        <end position="246"/>
    </location>
</feature>
<feature type="region of interest" description="Disordered" evidence="1">
    <location>
        <begin position="231"/>
        <end position="261"/>
    </location>
</feature>
<dbReference type="AlphaFoldDB" id="A0AAN6RC20"/>
<protein>
    <submittedName>
        <fullName evidence="3">Uncharacterized protein</fullName>
    </submittedName>
</protein>
<feature type="transmembrane region" description="Helical" evidence="2">
    <location>
        <begin position="24"/>
        <end position="48"/>
    </location>
</feature>
<evidence type="ECO:0000256" key="1">
    <source>
        <dbReference type="SAM" id="MobiDB-lite"/>
    </source>
</evidence>
<organism evidence="3 4">
    <name type="scientific">Pseudopithomyces chartarum</name>
    <dbReference type="NCBI Taxonomy" id="1892770"/>
    <lineage>
        <taxon>Eukaryota</taxon>
        <taxon>Fungi</taxon>
        <taxon>Dikarya</taxon>
        <taxon>Ascomycota</taxon>
        <taxon>Pezizomycotina</taxon>
        <taxon>Dothideomycetes</taxon>
        <taxon>Pleosporomycetidae</taxon>
        <taxon>Pleosporales</taxon>
        <taxon>Massarineae</taxon>
        <taxon>Didymosphaeriaceae</taxon>
        <taxon>Pseudopithomyces</taxon>
    </lineage>
</organism>
<dbReference type="EMBL" id="WVTA01000017">
    <property type="protein sequence ID" value="KAK3200977.1"/>
    <property type="molecule type" value="Genomic_DNA"/>
</dbReference>
<keyword evidence="2" id="KW-0812">Transmembrane</keyword>
<dbReference type="Proteomes" id="UP001280581">
    <property type="component" value="Unassembled WGS sequence"/>
</dbReference>
<name>A0AAN6RC20_9PLEO</name>
<feature type="compositionally biased region" description="Basic and acidic residues" evidence="1">
    <location>
        <begin position="249"/>
        <end position="260"/>
    </location>
</feature>